<protein>
    <submittedName>
        <fullName evidence="2">HNH endonuclease</fullName>
    </submittedName>
</protein>
<keyword evidence="2" id="KW-0378">Hydrolase</keyword>
<dbReference type="Gene3D" id="1.10.30.50">
    <property type="match status" value="1"/>
</dbReference>
<dbReference type="EMBL" id="CP097289">
    <property type="protein sequence ID" value="UQT54420.1"/>
    <property type="molecule type" value="Genomic_DNA"/>
</dbReference>
<evidence type="ECO:0000313" key="3">
    <source>
        <dbReference type="Proteomes" id="UP000829992"/>
    </source>
</evidence>
<dbReference type="GO" id="GO:0004519">
    <property type="term" value="F:endonuclease activity"/>
    <property type="evidence" value="ECO:0007669"/>
    <property type="project" value="UniProtKB-KW"/>
</dbReference>
<gene>
    <name evidence="2" type="ORF">M4V62_04560</name>
</gene>
<evidence type="ECO:0000259" key="1">
    <source>
        <dbReference type="SMART" id="SM00507"/>
    </source>
</evidence>
<feature type="domain" description="HNH nuclease" evidence="1">
    <location>
        <begin position="6"/>
        <end position="59"/>
    </location>
</feature>
<reference evidence="2 3" key="1">
    <citation type="submission" date="2022-05" db="EMBL/GenBank/DDBJ databases">
        <authorList>
            <person name="Zhou X."/>
            <person name="Li K."/>
            <person name="Man Y."/>
        </authorList>
    </citation>
    <scope>NUCLEOTIDE SEQUENCE [LARGE SCALE GENOMIC DNA]</scope>
    <source>
        <strain evidence="2 3">MS405</strain>
    </source>
</reference>
<dbReference type="Proteomes" id="UP000829992">
    <property type="component" value="Chromosome"/>
</dbReference>
<dbReference type="InterPro" id="IPR052892">
    <property type="entry name" value="NA-targeting_endonuclease"/>
</dbReference>
<evidence type="ECO:0000313" key="2">
    <source>
        <dbReference type="EMBL" id="UQT54420.1"/>
    </source>
</evidence>
<name>A0ABY4PKY8_9ACTN</name>
<dbReference type="PANTHER" id="PTHR33877">
    <property type="entry name" value="SLL1193 PROTEIN"/>
    <property type="match status" value="1"/>
</dbReference>
<dbReference type="RefSeq" id="WP_249585916.1">
    <property type="nucleotide sequence ID" value="NZ_BAAAQL010000002.1"/>
</dbReference>
<sequence length="440" mass="48514">MAVSKRLRYEILRRDSHTCRYCGASAPDVPLRVDHVTPVALGGADTPDNLVTSCEPCNSGKSSASPDAHHVAAVSDDALRWAEAMKQAASDLRDKQSPKIAYREAFKSEWESWTRESGWKTERVELLDGWKGSLDAFYEASLPQEVWPDIIEKAMTNPTVKVDNTFRYACGIAWRMVNELQDRARAIASPPAESTVGPMSAVGQAVVELWHREWTTDLERPPTESERANFQESVIRLEAGGGYLDPQELINAAIHGASVGLADIQEALNAEADQRRADIAIDWCDAWMDLDGASPRVQPPDSFLLNVIKSQVDELADGGVSLDRIRRTAILAGFHHSTELHHGLRANEIEHTGTDAFRQRTVDLWTRSFRAGTNRWPEAEERSAFLGHYNRIVADANFYLNDALAAAVAAGAYGDTDLTTCLSRHLSALEIAAQPLGDAK</sequence>
<accession>A0ABY4PKY8</accession>
<keyword evidence="2" id="KW-0255">Endonuclease</keyword>
<dbReference type="SMART" id="SM00507">
    <property type="entry name" value="HNHc"/>
    <property type="match status" value="1"/>
</dbReference>
<dbReference type="Pfam" id="PF01844">
    <property type="entry name" value="HNH"/>
    <property type="match status" value="1"/>
</dbReference>
<dbReference type="CDD" id="cd00085">
    <property type="entry name" value="HNHc"/>
    <property type="match status" value="1"/>
</dbReference>
<dbReference type="InterPro" id="IPR002711">
    <property type="entry name" value="HNH"/>
</dbReference>
<keyword evidence="3" id="KW-1185">Reference proteome</keyword>
<organism evidence="2 3">
    <name type="scientific">Streptomyces durmitorensis</name>
    <dbReference type="NCBI Taxonomy" id="319947"/>
    <lineage>
        <taxon>Bacteria</taxon>
        <taxon>Bacillati</taxon>
        <taxon>Actinomycetota</taxon>
        <taxon>Actinomycetes</taxon>
        <taxon>Kitasatosporales</taxon>
        <taxon>Streptomycetaceae</taxon>
        <taxon>Streptomyces</taxon>
    </lineage>
</organism>
<dbReference type="PANTHER" id="PTHR33877:SF2">
    <property type="entry name" value="OS07G0170200 PROTEIN"/>
    <property type="match status" value="1"/>
</dbReference>
<keyword evidence="2" id="KW-0540">Nuclease</keyword>
<proteinExistence type="predicted"/>
<dbReference type="InterPro" id="IPR003615">
    <property type="entry name" value="HNH_nuc"/>
</dbReference>